<dbReference type="InterPro" id="IPR050833">
    <property type="entry name" value="Poly_Biosynth_Transport"/>
</dbReference>
<feature type="transmembrane region" description="Helical" evidence="6">
    <location>
        <begin position="429"/>
        <end position="447"/>
    </location>
</feature>
<dbReference type="PANTHER" id="PTHR30250:SF11">
    <property type="entry name" value="O-ANTIGEN TRANSPORTER-RELATED"/>
    <property type="match status" value="1"/>
</dbReference>
<evidence type="ECO:0000256" key="5">
    <source>
        <dbReference type="ARBA" id="ARBA00023136"/>
    </source>
</evidence>
<evidence type="ECO:0000256" key="1">
    <source>
        <dbReference type="ARBA" id="ARBA00004651"/>
    </source>
</evidence>
<protein>
    <submittedName>
        <fullName evidence="7">Flippase</fullName>
    </submittedName>
</protein>
<evidence type="ECO:0000256" key="6">
    <source>
        <dbReference type="SAM" id="Phobius"/>
    </source>
</evidence>
<feature type="transmembrane region" description="Helical" evidence="6">
    <location>
        <begin position="373"/>
        <end position="392"/>
    </location>
</feature>
<dbReference type="GO" id="GO:0005886">
    <property type="term" value="C:plasma membrane"/>
    <property type="evidence" value="ECO:0007669"/>
    <property type="project" value="UniProtKB-SubCell"/>
</dbReference>
<reference evidence="7 8" key="1">
    <citation type="submission" date="2018-02" db="EMBL/GenBank/DDBJ databases">
        <title>A novel lanthanide dependent methylotroph, Methylotenera sp. La3113.</title>
        <authorList>
            <person name="Lv H."/>
            <person name="Tani A."/>
        </authorList>
    </citation>
    <scope>NUCLEOTIDE SEQUENCE [LARGE SCALE GENOMIC DNA]</scope>
    <source>
        <strain evidence="7 8">La3113</strain>
    </source>
</reference>
<sequence>MIKKNILWSFLSGVLPLLVGVFIFPLIVHAYGTERFGILAISWALVGYFSLFDMGLSRALTQVISDRVAKKLDETETVEITFTAFRIMWCLGVLGGAALWVIAPWLVNKILSDASVIKQETITLFTIVSVSIPFVVHTAALRGVMEALHLFKQASLIRLVLGMGTFLGPYIATFYSSSLEYAALALVLVRLVGWLLHLYVVRNSNFLKNKSSKFNYKWLRQLLAFGGWMSVSNVIGPLMVYLDRFLIAALLGASAVSYYVAPYEVVTKLWLIPASFTGVLFPIFAKEWEVNPSVAANILNKGIVYVLILLYPAVLIISIFSNEWLSLWLGTEFSLNGSNLVRWLSAGVLVNAVTQILFAKIQGAGRADWTAKLHLAELVPYWIFLWVALKLFGLQGAALAWFLRVTVDAVGMAYAVGKLNTLNYARIKMPMLALSVGLIPILLPILVENYIFRFSLIIITGLIYGFIVWKRLVKDGLSIKELKRL</sequence>
<dbReference type="Pfam" id="PF01943">
    <property type="entry name" value="Polysacc_synt"/>
    <property type="match status" value="1"/>
</dbReference>
<dbReference type="PANTHER" id="PTHR30250">
    <property type="entry name" value="PST FAMILY PREDICTED COLANIC ACID TRANSPORTER"/>
    <property type="match status" value="1"/>
</dbReference>
<dbReference type="CDD" id="cd13128">
    <property type="entry name" value="MATE_Wzx_like"/>
    <property type="match status" value="1"/>
</dbReference>
<dbReference type="EMBL" id="PQVH01000008">
    <property type="protein sequence ID" value="TFW71657.1"/>
    <property type="molecule type" value="Genomic_DNA"/>
</dbReference>
<feature type="transmembrane region" description="Helical" evidence="6">
    <location>
        <begin position="156"/>
        <end position="175"/>
    </location>
</feature>
<dbReference type="InterPro" id="IPR002797">
    <property type="entry name" value="Polysacc_synth"/>
</dbReference>
<feature type="transmembrane region" description="Helical" evidence="6">
    <location>
        <begin position="122"/>
        <end position="144"/>
    </location>
</feature>
<comment type="subcellular location">
    <subcellularLocation>
        <location evidence="1">Cell membrane</location>
        <topology evidence="1">Multi-pass membrane protein</topology>
    </subcellularLocation>
</comment>
<feature type="transmembrane region" description="Helical" evidence="6">
    <location>
        <begin position="77"/>
        <end position="102"/>
    </location>
</feature>
<evidence type="ECO:0000313" key="7">
    <source>
        <dbReference type="EMBL" id="TFW71657.1"/>
    </source>
</evidence>
<comment type="caution">
    <text evidence="7">The sequence shown here is derived from an EMBL/GenBank/DDBJ whole genome shotgun (WGS) entry which is preliminary data.</text>
</comment>
<keyword evidence="8" id="KW-1185">Reference proteome</keyword>
<proteinExistence type="predicted"/>
<name>A0A4Y9VRB6_9PROT</name>
<feature type="transmembrane region" description="Helical" evidence="6">
    <location>
        <begin position="453"/>
        <end position="473"/>
    </location>
</feature>
<keyword evidence="5 6" id="KW-0472">Membrane</keyword>
<feature type="transmembrane region" description="Helical" evidence="6">
    <location>
        <begin position="302"/>
        <end position="320"/>
    </location>
</feature>
<keyword evidence="2" id="KW-1003">Cell membrane</keyword>
<keyword evidence="4 6" id="KW-1133">Transmembrane helix</keyword>
<dbReference type="OrthoDB" id="8766744at2"/>
<organism evidence="7 8">
    <name type="scientific">Methylotenera oryzisoli</name>
    <dbReference type="NCBI Taxonomy" id="2080758"/>
    <lineage>
        <taxon>Bacteria</taxon>
        <taxon>Pseudomonadati</taxon>
        <taxon>Pseudomonadota</taxon>
        <taxon>Betaproteobacteria</taxon>
        <taxon>Nitrosomonadales</taxon>
        <taxon>Methylophilaceae</taxon>
        <taxon>Methylotenera</taxon>
    </lineage>
</organism>
<evidence type="ECO:0000256" key="2">
    <source>
        <dbReference type="ARBA" id="ARBA00022475"/>
    </source>
</evidence>
<evidence type="ECO:0000256" key="3">
    <source>
        <dbReference type="ARBA" id="ARBA00022692"/>
    </source>
</evidence>
<feature type="transmembrane region" description="Helical" evidence="6">
    <location>
        <begin position="7"/>
        <end position="30"/>
    </location>
</feature>
<dbReference type="RefSeq" id="WP_135277238.1">
    <property type="nucleotide sequence ID" value="NZ_PQVH01000008.1"/>
</dbReference>
<feature type="transmembrane region" description="Helical" evidence="6">
    <location>
        <begin position="181"/>
        <end position="201"/>
    </location>
</feature>
<feature type="transmembrane region" description="Helical" evidence="6">
    <location>
        <begin position="36"/>
        <end position="56"/>
    </location>
</feature>
<dbReference type="Proteomes" id="UP000297706">
    <property type="component" value="Unassembled WGS sequence"/>
</dbReference>
<evidence type="ECO:0000256" key="4">
    <source>
        <dbReference type="ARBA" id="ARBA00022989"/>
    </source>
</evidence>
<feature type="transmembrane region" description="Helical" evidence="6">
    <location>
        <begin position="222"/>
        <end position="239"/>
    </location>
</feature>
<evidence type="ECO:0000313" key="8">
    <source>
        <dbReference type="Proteomes" id="UP000297706"/>
    </source>
</evidence>
<keyword evidence="3 6" id="KW-0812">Transmembrane</keyword>
<gene>
    <name evidence="7" type="ORF">C3Y98_06095</name>
</gene>
<accession>A0A4Y9VRB6</accession>
<dbReference type="AlphaFoldDB" id="A0A4Y9VRB6"/>